<dbReference type="AlphaFoldDB" id="A0A367Y7S3"/>
<dbReference type="EMBL" id="QORO01000001">
    <property type="protein sequence ID" value="RCK61689.1"/>
    <property type="molecule type" value="Genomic_DNA"/>
</dbReference>
<keyword evidence="5" id="KW-0547">Nucleotide-binding</keyword>
<evidence type="ECO:0000256" key="5">
    <source>
        <dbReference type="ARBA" id="ARBA00022741"/>
    </source>
</evidence>
<organism evidence="9 10">
    <name type="scientific">Microbacterium sorbitolivorans</name>
    <dbReference type="NCBI Taxonomy" id="1867410"/>
    <lineage>
        <taxon>Bacteria</taxon>
        <taxon>Bacillati</taxon>
        <taxon>Actinomycetota</taxon>
        <taxon>Actinomycetes</taxon>
        <taxon>Micrococcales</taxon>
        <taxon>Microbacteriaceae</taxon>
        <taxon>Microbacterium</taxon>
    </lineage>
</organism>
<evidence type="ECO:0000256" key="7">
    <source>
        <dbReference type="ARBA" id="ARBA00023136"/>
    </source>
</evidence>
<proteinExistence type="inferred from homology"/>
<keyword evidence="6 9" id="KW-0067">ATP-binding</keyword>
<comment type="caution">
    <text evidence="9">The sequence shown here is derived from an EMBL/GenBank/DDBJ whole genome shotgun (WGS) entry which is preliminary data.</text>
</comment>
<evidence type="ECO:0000259" key="8">
    <source>
        <dbReference type="PROSITE" id="PS50893"/>
    </source>
</evidence>
<dbReference type="GO" id="GO:0016887">
    <property type="term" value="F:ATP hydrolysis activity"/>
    <property type="evidence" value="ECO:0007669"/>
    <property type="project" value="InterPro"/>
</dbReference>
<dbReference type="OrthoDB" id="5113678at2"/>
<name>A0A367Y7S3_9MICO</name>
<dbReference type="GO" id="GO:0005524">
    <property type="term" value="F:ATP binding"/>
    <property type="evidence" value="ECO:0007669"/>
    <property type="project" value="UniProtKB-KW"/>
</dbReference>
<dbReference type="Proteomes" id="UP000253508">
    <property type="component" value="Unassembled WGS sequence"/>
</dbReference>
<evidence type="ECO:0000256" key="1">
    <source>
        <dbReference type="ARBA" id="ARBA00004202"/>
    </source>
</evidence>
<feature type="domain" description="ABC transporter" evidence="8">
    <location>
        <begin position="11"/>
        <end position="258"/>
    </location>
</feature>
<dbReference type="PANTHER" id="PTHR43297:SF2">
    <property type="entry name" value="DIPEPTIDE TRANSPORT ATP-BINDING PROTEIN DPPD"/>
    <property type="match status" value="1"/>
</dbReference>
<evidence type="ECO:0000256" key="3">
    <source>
        <dbReference type="ARBA" id="ARBA00022448"/>
    </source>
</evidence>
<comment type="subcellular location">
    <subcellularLocation>
        <location evidence="1">Cell membrane</location>
        <topology evidence="1">Peripheral membrane protein</topology>
    </subcellularLocation>
</comment>
<gene>
    <name evidence="9" type="ORF">DTO57_03430</name>
</gene>
<sequence length="261" mass="27869">MALPDLTEWALRLDDLSVARGRGPSSVRAVDGVTSELRFGESLVVSGPTGSGKSSLALALSGRADRDTRIVGGSAVVCGIAPERRGRANNVLTFRVGYLSQDAGPRLDPDRTIGELIALPLVEREPRLARRQVEIRMSNLLDEVRLPLGAAGKFPHELSSGMRQRVALAMTLVLDPRLLIADEPLAGIDIEVRHVVRDAILRRQEEWGMAALVISNDAEFAREIGADQLVMDQGSVIGARRAGEDALVTPGADAALAFLGA</sequence>
<dbReference type="InterPro" id="IPR017871">
    <property type="entry name" value="ABC_transporter-like_CS"/>
</dbReference>
<protein>
    <submittedName>
        <fullName evidence="9">ATP-binding cassette domain-containing protein</fullName>
    </submittedName>
</protein>
<dbReference type="InterPro" id="IPR050388">
    <property type="entry name" value="ABC_Ni/Peptide_Import"/>
</dbReference>
<dbReference type="SUPFAM" id="SSF52540">
    <property type="entry name" value="P-loop containing nucleoside triphosphate hydrolases"/>
    <property type="match status" value="1"/>
</dbReference>
<dbReference type="PROSITE" id="PS50893">
    <property type="entry name" value="ABC_TRANSPORTER_2"/>
    <property type="match status" value="1"/>
</dbReference>
<comment type="similarity">
    <text evidence="2">Belongs to the ABC transporter superfamily.</text>
</comment>
<keyword evidence="10" id="KW-1185">Reference proteome</keyword>
<dbReference type="Gene3D" id="3.40.50.300">
    <property type="entry name" value="P-loop containing nucleotide triphosphate hydrolases"/>
    <property type="match status" value="1"/>
</dbReference>
<dbReference type="SMART" id="SM00382">
    <property type="entry name" value="AAA"/>
    <property type="match status" value="1"/>
</dbReference>
<dbReference type="InterPro" id="IPR003439">
    <property type="entry name" value="ABC_transporter-like_ATP-bd"/>
</dbReference>
<reference evidence="9 10" key="1">
    <citation type="submission" date="2018-07" db="EMBL/GenBank/DDBJ databases">
        <title>Microbacterium endoborsara sp. nov., a novel actinobacterium isolated from Borszczowia aralocaspica.</title>
        <authorList>
            <person name="An D."/>
        </authorList>
    </citation>
    <scope>NUCLEOTIDE SEQUENCE [LARGE SCALE GENOMIC DNA]</scope>
    <source>
        <strain evidence="9 10">C1.15228</strain>
    </source>
</reference>
<dbReference type="GO" id="GO:0005886">
    <property type="term" value="C:plasma membrane"/>
    <property type="evidence" value="ECO:0007669"/>
    <property type="project" value="UniProtKB-SubCell"/>
</dbReference>
<keyword evidence="4" id="KW-1003">Cell membrane</keyword>
<evidence type="ECO:0000313" key="10">
    <source>
        <dbReference type="Proteomes" id="UP000253508"/>
    </source>
</evidence>
<accession>A0A367Y7S3</accession>
<dbReference type="PANTHER" id="PTHR43297">
    <property type="entry name" value="OLIGOPEPTIDE TRANSPORT ATP-BINDING PROTEIN APPD"/>
    <property type="match status" value="1"/>
</dbReference>
<dbReference type="InterPro" id="IPR003593">
    <property type="entry name" value="AAA+_ATPase"/>
</dbReference>
<keyword evidence="3" id="KW-0813">Transport</keyword>
<dbReference type="PROSITE" id="PS00211">
    <property type="entry name" value="ABC_TRANSPORTER_1"/>
    <property type="match status" value="1"/>
</dbReference>
<dbReference type="InterPro" id="IPR027417">
    <property type="entry name" value="P-loop_NTPase"/>
</dbReference>
<evidence type="ECO:0000256" key="4">
    <source>
        <dbReference type="ARBA" id="ARBA00022475"/>
    </source>
</evidence>
<evidence type="ECO:0000256" key="6">
    <source>
        <dbReference type="ARBA" id="ARBA00022840"/>
    </source>
</evidence>
<keyword evidence="7" id="KW-0472">Membrane</keyword>
<evidence type="ECO:0000256" key="2">
    <source>
        <dbReference type="ARBA" id="ARBA00005417"/>
    </source>
</evidence>
<dbReference type="RefSeq" id="WP_114116793.1">
    <property type="nucleotide sequence ID" value="NZ_BMHU01000001.1"/>
</dbReference>
<dbReference type="Pfam" id="PF00005">
    <property type="entry name" value="ABC_tran"/>
    <property type="match status" value="1"/>
</dbReference>
<evidence type="ECO:0000313" key="9">
    <source>
        <dbReference type="EMBL" id="RCK61689.1"/>
    </source>
</evidence>